<comment type="caution">
    <text evidence="1">The sequence shown here is derived from an EMBL/GenBank/DDBJ whole genome shotgun (WGS) entry which is preliminary data.</text>
</comment>
<proteinExistence type="predicted"/>
<organism evidence="1 2">
    <name type="scientific">Neurospora tetraspora</name>
    <dbReference type="NCBI Taxonomy" id="94610"/>
    <lineage>
        <taxon>Eukaryota</taxon>
        <taxon>Fungi</taxon>
        <taxon>Dikarya</taxon>
        <taxon>Ascomycota</taxon>
        <taxon>Pezizomycotina</taxon>
        <taxon>Sordariomycetes</taxon>
        <taxon>Sordariomycetidae</taxon>
        <taxon>Sordariales</taxon>
        <taxon>Sordariaceae</taxon>
        <taxon>Neurospora</taxon>
    </lineage>
</organism>
<gene>
    <name evidence="1" type="ORF">B0H65DRAFT_424197</name>
</gene>
<reference evidence="1" key="1">
    <citation type="journal article" date="2023" name="Mol. Phylogenet. Evol.">
        <title>Genome-scale phylogeny and comparative genomics of the fungal order Sordariales.</title>
        <authorList>
            <person name="Hensen N."/>
            <person name="Bonometti L."/>
            <person name="Westerberg I."/>
            <person name="Brannstrom I.O."/>
            <person name="Guillou S."/>
            <person name="Cros-Aarteil S."/>
            <person name="Calhoun S."/>
            <person name="Haridas S."/>
            <person name="Kuo A."/>
            <person name="Mondo S."/>
            <person name="Pangilinan J."/>
            <person name="Riley R."/>
            <person name="LaButti K."/>
            <person name="Andreopoulos B."/>
            <person name="Lipzen A."/>
            <person name="Chen C."/>
            <person name="Yan M."/>
            <person name="Daum C."/>
            <person name="Ng V."/>
            <person name="Clum A."/>
            <person name="Steindorff A."/>
            <person name="Ohm R.A."/>
            <person name="Martin F."/>
            <person name="Silar P."/>
            <person name="Natvig D.O."/>
            <person name="Lalanne C."/>
            <person name="Gautier V."/>
            <person name="Ament-Velasquez S.L."/>
            <person name="Kruys A."/>
            <person name="Hutchinson M.I."/>
            <person name="Powell A.J."/>
            <person name="Barry K."/>
            <person name="Miller A.N."/>
            <person name="Grigoriev I.V."/>
            <person name="Debuchy R."/>
            <person name="Gladieux P."/>
            <person name="Hiltunen Thoren M."/>
            <person name="Johannesson H."/>
        </authorList>
    </citation>
    <scope>NUCLEOTIDE SEQUENCE</scope>
    <source>
        <strain evidence="1">CBS 560.94</strain>
    </source>
</reference>
<evidence type="ECO:0000313" key="2">
    <source>
        <dbReference type="Proteomes" id="UP001278500"/>
    </source>
</evidence>
<protein>
    <recommendedName>
        <fullName evidence="3">TPR-like protein</fullName>
    </recommendedName>
</protein>
<dbReference type="RefSeq" id="XP_062682705.1">
    <property type="nucleotide sequence ID" value="XM_062824499.1"/>
</dbReference>
<dbReference type="AlphaFoldDB" id="A0AAE0JGT5"/>
<dbReference type="InterPro" id="IPR053137">
    <property type="entry name" value="NLR-like"/>
</dbReference>
<dbReference type="Pfam" id="PF13424">
    <property type="entry name" value="TPR_12"/>
    <property type="match status" value="1"/>
</dbReference>
<evidence type="ECO:0000313" key="1">
    <source>
        <dbReference type="EMBL" id="KAK3347623.1"/>
    </source>
</evidence>
<dbReference type="PANTHER" id="PTHR46082">
    <property type="entry name" value="ATP/GTP-BINDING PROTEIN-RELATED"/>
    <property type="match status" value="1"/>
</dbReference>
<dbReference type="Proteomes" id="UP001278500">
    <property type="component" value="Unassembled WGS sequence"/>
</dbReference>
<feature type="non-terminal residue" evidence="1">
    <location>
        <position position="1"/>
    </location>
</feature>
<sequence>NLLRLWAFLDNREMWHSLLQVARNDQEQWPKWLRDIALNEGRFLNIATLLLRYSMIEARESKQSSYIIHPVVHRWISHIQDVAGKRVFLRLAVMLIGFSVSDCTTKNYWVLQRRLLPHAERCSWWMGELEGGEYNIADITIDHATHSLGNLYLDQGWLKEAKTMYQRALEGYEKALGPYHRLTLGTVYNLGNLYETQGRLKEAETMYQRALSGYSAALGSSHAKSLLVVKNIASLQLAKGSLSLQGLIVKFANIDNQVHREKLNRRSIILRQMKLPPR</sequence>
<dbReference type="SUPFAM" id="SSF48452">
    <property type="entry name" value="TPR-like"/>
    <property type="match status" value="1"/>
</dbReference>
<dbReference type="Gene3D" id="1.25.40.10">
    <property type="entry name" value="Tetratricopeptide repeat domain"/>
    <property type="match status" value="1"/>
</dbReference>
<keyword evidence="2" id="KW-1185">Reference proteome</keyword>
<dbReference type="EMBL" id="JAUEPP010000003">
    <property type="protein sequence ID" value="KAK3347623.1"/>
    <property type="molecule type" value="Genomic_DNA"/>
</dbReference>
<dbReference type="GeneID" id="87861653"/>
<reference evidence="1" key="2">
    <citation type="submission" date="2023-06" db="EMBL/GenBank/DDBJ databases">
        <authorList>
            <consortium name="Lawrence Berkeley National Laboratory"/>
            <person name="Haridas S."/>
            <person name="Hensen N."/>
            <person name="Bonometti L."/>
            <person name="Westerberg I."/>
            <person name="Brannstrom I.O."/>
            <person name="Guillou S."/>
            <person name="Cros-Aarteil S."/>
            <person name="Calhoun S."/>
            <person name="Kuo A."/>
            <person name="Mondo S."/>
            <person name="Pangilinan J."/>
            <person name="Riley R."/>
            <person name="Labutti K."/>
            <person name="Andreopoulos B."/>
            <person name="Lipzen A."/>
            <person name="Chen C."/>
            <person name="Yanf M."/>
            <person name="Daum C."/>
            <person name="Ng V."/>
            <person name="Clum A."/>
            <person name="Steindorff A."/>
            <person name="Ohm R."/>
            <person name="Martin F."/>
            <person name="Silar P."/>
            <person name="Natvig D."/>
            <person name="Lalanne C."/>
            <person name="Gautier V."/>
            <person name="Ament-Velasquez S.L."/>
            <person name="Kruys A."/>
            <person name="Hutchinson M.I."/>
            <person name="Powell A.J."/>
            <person name="Barry K."/>
            <person name="Miller A.N."/>
            <person name="Grigoriev I.V."/>
            <person name="Debuchy R."/>
            <person name="Gladieux P."/>
            <person name="Thoren M.H."/>
            <person name="Johannesson H."/>
        </authorList>
    </citation>
    <scope>NUCLEOTIDE SEQUENCE</scope>
    <source>
        <strain evidence="1">CBS 560.94</strain>
    </source>
</reference>
<evidence type="ECO:0008006" key="3">
    <source>
        <dbReference type="Google" id="ProtNLM"/>
    </source>
</evidence>
<name>A0AAE0JGT5_9PEZI</name>
<dbReference type="InterPro" id="IPR011990">
    <property type="entry name" value="TPR-like_helical_dom_sf"/>
</dbReference>
<accession>A0AAE0JGT5</accession>
<dbReference type="PANTHER" id="PTHR46082:SF6">
    <property type="entry name" value="AAA+ ATPASE DOMAIN-CONTAINING PROTEIN-RELATED"/>
    <property type="match status" value="1"/>
</dbReference>